<dbReference type="Gene3D" id="3.40.50.150">
    <property type="entry name" value="Vaccinia Virus protein VP39"/>
    <property type="match status" value="1"/>
</dbReference>
<gene>
    <name evidence="1" type="ORF">NCTC11645_01725</name>
</gene>
<proteinExistence type="predicted"/>
<protein>
    <recommendedName>
        <fullName evidence="3">tRNA (Mo5U34)-methyltransferase</fullName>
    </recommendedName>
</protein>
<evidence type="ECO:0000313" key="2">
    <source>
        <dbReference type="Proteomes" id="UP000254512"/>
    </source>
</evidence>
<dbReference type="RefSeq" id="WP_115659699.1">
    <property type="nucleotide sequence ID" value="NZ_UGHD01000002.1"/>
</dbReference>
<dbReference type="AlphaFoldDB" id="A0A377HMB9"/>
<dbReference type="SUPFAM" id="SSF53335">
    <property type="entry name" value="S-adenosyl-L-methionine-dependent methyltransferases"/>
    <property type="match status" value="1"/>
</dbReference>
<reference evidence="1 2" key="1">
    <citation type="submission" date="2018-06" db="EMBL/GenBank/DDBJ databases">
        <authorList>
            <consortium name="Pathogen Informatics"/>
            <person name="Doyle S."/>
        </authorList>
    </citation>
    <scope>NUCLEOTIDE SEQUENCE [LARGE SCALE GENOMIC DNA]</scope>
    <source>
        <strain evidence="1 2">NCTC11645</strain>
    </source>
</reference>
<accession>A0A377HMB9</accession>
<dbReference type="Proteomes" id="UP000254512">
    <property type="component" value="Unassembled WGS sequence"/>
</dbReference>
<dbReference type="InterPro" id="IPR029063">
    <property type="entry name" value="SAM-dependent_MTases_sf"/>
</dbReference>
<dbReference type="EMBL" id="UGHD01000002">
    <property type="protein sequence ID" value="STO57339.1"/>
    <property type="molecule type" value="Genomic_DNA"/>
</dbReference>
<sequence length="312" mass="35812">MNIELPKDFDPEIYLELHSDVKAAGIDPEKHYLEFGIKEKRAYKKYFNPLTKELAKYNYNNPEDINSFNLFHETWSTYYEDLNGQGLTEGNFDGVNDSRMQWLASKMSLENKKVLELGPLEAAHTLFFEEEGANVLSIEANIGAFLRCLIVKNQYSLKSKFLLGDFNKFDANGSKFDLVCASGILYHMTDPVGFLEKFSKCSKSLFLWTHYFENDLSKWNPALVSQLENGKWNYKNPDIVKYKGINVKIVKQQYGDALGWAGFCGGLEDYSYWIEKNDLLNLFSKLGYSKIDIAFDDVMHQNGPSFCVLASK</sequence>
<evidence type="ECO:0000313" key="1">
    <source>
        <dbReference type="EMBL" id="STO57339.1"/>
    </source>
</evidence>
<organism evidence="1 2">
    <name type="scientific">Grimontia hollisae</name>
    <name type="common">Vibrio hollisae</name>
    <dbReference type="NCBI Taxonomy" id="673"/>
    <lineage>
        <taxon>Bacteria</taxon>
        <taxon>Pseudomonadati</taxon>
        <taxon>Pseudomonadota</taxon>
        <taxon>Gammaproteobacteria</taxon>
        <taxon>Vibrionales</taxon>
        <taxon>Vibrionaceae</taxon>
        <taxon>Grimontia</taxon>
    </lineage>
</organism>
<name>A0A377HMB9_GRIHO</name>
<evidence type="ECO:0008006" key="3">
    <source>
        <dbReference type="Google" id="ProtNLM"/>
    </source>
</evidence>